<evidence type="ECO:0000313" key="2">
    <source>
        <dbReference type="Proteomes" id="UP001519460"/>
    </source>
</evidence>
<protein>
    <submittedName>
        <fullName evidence="1">Uncharacterized protein</fullName>
    </submittedName>
</protein>
<organism evidence="1 2">
    <name type="scientific">Batillaria attramentaria</name>
    <dbReference type="NCBI Taxonomy" id="370345"/>
    <lineage>
        <taxon>Eukaryota</taxon>
        <taxon>Metazoa</taxon>
        <taxon>Spiralia</taxon>
        <taxon>Lophotrochozoa</taxon>
        <taxon>Mollusca</taxon>
        <taxon>Gastropoda</taxon>
        <taxon>Caenogastropoda</taxon>
        <taxon>Sorbeoconcha</taxon>
        <taxon>Cerithioidea</taxon>
        <taxon>Batillariidae</taxon>
        <taxon>Batillaria</taxon>
    </lineage>
</organism>
<proteinExistence type="predicted"/>
<dbReference type="AlphaFoldDB" id="A0ABD0MDL9"/>
<reference evidence="1 2" key="1">
    <citation type="journal article" date="2023" name="Sci. Data">
        <title>Genome assembly of the Korean intertidal mud-creeper Batillaria attramentaria.</title>
        <authorList>
            <person name="Patra A.K."/>
            <person name="Ho P.T."/>
            <person name="Jun S."/>
            <person name="Lee S.J."/>
            <person name="Kim Y."/>
            <person name="Won Y.J."/>
        </authorList>
    </citation>
    <scope>NUCLEOTIDE SEQUENCE [LARGE SCALE GENOMIC DNA]</scope>
    <source>
        <strain evidence="1">Wonlab-2016</strain>
    </source>
</reference>
<comment type="caution">
    <text evidence="1">The sequence shown here is derived from an EMBL/GenBank/DDBJ whole genome shotgun (WGS) entry which is preliminary data.</text>
</comment>
<sequence length="143" mass="15919">MEKACQRSIPLADERLHSLQARLIRKNNLDNVRQASFRTCKRLIAVVGWVSDPADILIHRDSAGIITFREHLQRATFLGGEPFPSCSALFVRTSNTPNPAEPNSEQAHILHTYRTSGSYILVTPEATADSSSTVRCLERCSGR</sequence>
<evidence type="ECO:0000313" key="1">
    <source>
        <dbReference type="EMBL" id="KAK7508728.1"/>
    </source>
</evidence>
<name>A0ABD0MDL9_9CAEN</name>
<gene>
    <name evidence="1" type="ORF">BaRGS_00000294</name>
</gene>
<keyword evidence="2" id="KW-1185">Reference proteome</keyword>
<accession>A0ABD0MDL9</accession>
<dbReference type="EMBL" id="JACVVK020000001">
    <property type="protein sequence ID" value="KAK7508728.1"/>
    <property type="molecule type" value="Genomic_DNA"/>
</dbReference>
<dbReference type="Proteomes" id="UP001519460">
    <property type="component" value="Unassembled WGS sequence"/>
</dbReference>